<accession>Q9AVW2</accession>
<organism evidence="1 2">
    <name type="scientific">Guillardia theta</name>
    <name type="common">Cryptophyte</name>
    <name type="synonym">Cryptomonas phi</name>
    <dbReference type="NCBI Taxonomy" id="55529"/>
    <lineage>
        <taxon>Eukaryota</taxon>
        <taxon>Cryptophyceae</taxon>
        <taxon>Pyrenomonadales</taxon>
        <taxon>Geminigeraceae</taxon>
        <taxon>Guillardia</taxon>
    </lineage>
</organism>
<dbReference type="Proteomes" id="UP000242167">
    <property type="component" value="Nucleomorph 2"/>
</dbReference>
<dbReference type="GeneID" id="857620"/>
<dbReference type="GO" id="GO:0000428">
    <property type="term" value="C:DNA-directed RNA polymerase complex"/>
    <property type="evidence" value="ECO:0007669"/>
    <property type="project" value="UniProtKB-KW"/>
</dbReference>
<dbReference type="EMBL" id="AJ010592">
    <property type="protein sequence ID" value="CAC27109.1"/>
    <property type="molecule type" value="Genomic_DNA"/>
</dbReference>
<reference evidence="1 2" key="1">
    <citation type="journal article" date="2001" name="Nature">
        <title>The highly reduced genome of an enslaved algal nucleus.</title>
        <authorList>
            <person name="Douglas S."/>
            <person name="Zauner S."/>
            <person name="Fraunholz M."/>
            <person name="Beaton M."/>
            <person name="Penny S."/>
            <person name="Deng L."/>
            <person name="Wu X."/>
            <person name="Reith M."/>
            <person name="Cavalier-Smith T."/>
            <person name="Maier U."/>
        </authorList>
    </citation>
    <scope>NUCLEOTIDE SEQUENCE [LARGE SCALE GENOMIC DNA]</scope>
</reference>
<evidence type="ECO:0000313" key="1">
    <source>
        <dbReference type="EMBL" id="CAC27109.1"/>
    </source>
</evidence>
<dbReference type="AlphaFoldDB" id="Q9AVW2"/>
<proteinExistence type="predicted"/>
<name>Q9AVW2_GUITH</name>
<protein>
    <submittedName>
        <fullName evidence="1">Uncharacterized protein</fullName>
    </submittedName>
</protein>
<evidence type="ECO:0000313" key="2">
    <source>
        <dbReference type="Proteomes" id="UP000242167"/>
    </source>
</evidence>
<sequence>MNFDKINYLTIYHIKKIVILKINSIIENNKKSNNSTKISNKLLKKILIPIKIFTISRCYSFLHNFSIEYLFKTPYYFQNYQNVRIRCCDIYLLSSILKKKLQKIYYYKIITKIKLLILQKKIKGIIKIKDKKHYILFNLDFFFKNSLLNAYNFISLFDFK</sequence>
<dbReference type="RefSeq" id="XP_001713325.1">
    <property type="nucleotide sequence ID" value="XM_001713273.1"/>
</dbReference>